<dbReference type="Proteomes" id="UP000800235">
    <property type="component" value="Unassembled WGS sequence"/>
</dbReference>
<comment type="caution">
    <text evidence="1">The sequence shown here is derived from an EMBL/GenBank/DDBJ whole genome shotgun (WGS) entry which is preliminary data.</text>
</comment>
<evidence type="ECO:0000313" key="1">
    <source>
        <dbReference type="EMBL" id="KAF2427654.1"/>
    </source>
</evidence>
<name>A0A9P4TW55_9PEZI</name>
<protein>
    <recommendedName>
        <fullName evidence="3">DUF1993 domain-containing protein</fullName>
    </recommendedName>
</protein>
<dbReference type="SUPFAM" id="SSF109854">
    <property type="entry name" value="DinB/YfiT-like putative metalloenzymes"/>
    <property type="match status" value="1"/>
</dbReference>
<accession>A0A9P4TW55</accession>
<gene>
    <name evidence="1" type="ORF">EJ08DRAFT_637030</name>
</gene>
<dbReference type="EMBL" id="MU007058">
    <property type="protein sequence ID" value="KAF2427654.1"/>
    <property type="molecule type" value="Genomic_DNA"/>
</dbReference>
<sequence length="180" mass="20773">MPISFYDISVRSHLRGLDSLSNILRLAKVYAAENRIPIDELLEWRIIQDMNPLSWQVQYICQLPQNFLTEAAHLELDLPTIEDSSEETFADLEARVASTIQLLNSIDRYSVEGKEDQIAKGKDDAKARWGEFTGEQYLLGMNLPNFYFHLVTAYDILRGKGVPLGKREYLRPHFAEFVHK</sequence>
<reference evidence="1" key="1">
    <citation type="journal article" date="2020" name="Stud. Mycol.">
        <title>101 Dothideomycetes genomes: a test case for predicting lifestyles and emergence of pathogens.</title>
        <authorList>
            <person name="Haridas S."/>
            <person name="Albert R."/>
            <person name="Binder M."/>
            <person name="Bloem J."/>
            <person name="Labutti K."/>
            <person name="Salamov A."/>
            <person name="Andreopoulos B."/>
            <person name="Baker S."/>
            <person name="Barry K."/>
            <person name="Bills G."/>
            <person name="Bluhm B."/>
            <person name="Cannon C."/>
            <person name="Castanera R."/>
            <person name="Culley D."/>
            <person name="Daum C."/>
            <person name="Ezra D."/>
            <person name="Gonzalez J."/>
            <person name="Henrissat B."/>
            <person name="Kuo A."/>
            <person name="Liang C."/>
            <person name="Lipzen A."/>
            <person name="Lutzoni F."/>
            <person name="Magnuson J."/>
            <person name="Mondo S."/>
            <person name="Nolan M."/>
            <person name="Ohm R."/>
            <person name="Pangilinan J."/>
            <person name="Park H.-J."/>
            <person name="Ramirez L."/>
            <person name="Alfaro M."/>
            <person name="Sun H."/>
            <person name="Tritt A."/>
            <person name="Yoshinaga Y."/>
            <person name="Zwiers L.-H."/>
            <person name="Turgeon B."/>
            <person name="Goodwin S."/>
            <person name="Spatafora J."/>
            <person name="Crous P."/>
            <person name="Grigoriev I."/>
        </authorList>
    </citation>
    <scope>NUCLEOTIDE SEQUENCE</scope>
    <source>
        <strain evidence="1">CBS 130266</strain>
    </source>
</reference>
<dbReference type="AlphaFoldDB" id="A0A9P4TW55"/>
<dbReference type="PANTHER" id="PTHR36922:SF1">
    <property type="entry name" value="DUF1993 DOMAIN-CONTAINING PROTEIN"/>
    <property type="match status" value="1"/>
</dbReference>
<dbReference type="Gene3D" id="1.20.120.450">
    <property type="entry name" value="dinb family like domain"/>
    <property type="match status" value="1"/>
</dbReference>
<dbReference type="PANTHER" id="PTHR36922">
    <property type="entry name" value="BLL2446 PROTEIN"/>
    <property type="match status" value="1"/>
</dbReference>
<dbReference type="InterPro" id="IPR034660">
    <property type="entry name" value="DinB/YfiT-like"/>
</dbReference>
<evidence type="ECO:0008006" key="3">
    <source>
        <dbReference type="Google" id="ProtNLM"/>
    </source>
</evidence>
<keyword evidence="2" id="KW-1185">Reference proteome</keyword>
<evidence type="ECO:0000313" key="2">
    <source>
        <dbReference type="Proteomes" id="UP000800235"/>
    </source>
</evidence>
<dbReference type="InterPro" id="IPR018531">
    <property type="entry name" value="DUF1993"/>
</dbReference>
<dbReference type="OrthoDB" id="3724345at2759"/>
<organism evidence="1 2">
    <name type="scientific">Tothia fuscella</name>
    <dbReference type="NCBI Taxonomy" id="1048955"/>
    <lineage>
        <taxon>Eukaryota</taxon>
        <taxon>Fungi</taxon>
        <taxon>Dikarya</taxon>
        <taxon>Ascomycota</taxon>
        <taxon>Pezizomycotina</taxon>
        <taxon>Dothideomycetes</taxon>
        <taxon>Pleosporomycetidae</taxon>
        <taxon>Venturiales</taxon>
        <taxon>Cylindrosympodiaceae</taxon>
        <taxon>Tothia</taxon>
    </lineage>
</organism>
<dbReference type="Pfam" id="PF09351">
    <property type="entry name" value="DUF1993"/>
    <property type="match status" value="1"/>
</dbReference>
<proteinExistence type="predicted"/>